<evidence type="ECO:0000256" key="4">
    <source>
        <dbReference type="ARBA" id="ARBA00022801"/>
    </source>
</evidence>
<evidence type="ECO:0000256" key="3">
    <source>
        <dbReference type="ARBA" id="ARBA00022692"/>
    </source>
</evidence>
<evidence type="ECO:0000256" key="6">
    <source>
        <dbReference type="ARBA" id="ARBA00023136"/>
    </source>
</evidence>
<proteinExistence type="inferred from homology"/>
<evidence type="ECO:0000259" key="8">
    <source>
        <dbReference type="Pfam" id="PF01694"/>
    </source>
</evidence>
<dbReference type="Proteomes" id="UP000603453">
    <property type="component" value="Unassembled WGS sequence"/>
</dbReference>
<dbReference type="EMBL" id="JAEPRD010000003">
    <property type="protein sequence ID" value="KAG2213455.1"/>
    <property type="molecule type" value="Genomic_DNA"/>
</dbReference>
<dbReference type="Gene3D" id="1.20.1540.10">
    <property type="entry name" value="Rhomboid-like"/>
    <property type="match status" value="1"/>
</dbReference>
<feature type="transmembrane region" description="Helical" evidence="7">
    <location>
        <begin position="29"/>
        <end position="50"/>
    </location>
</feature>
<comment type="similarity">
    <text evidence="2">Belongs to the peptidase S54 family.</text>
</comment>
<comment type="caution">
    <text evidence="9">The sequence shown here is derived from an EMBL/GenBank/DDBJ whole genome shotgun (WGS) entry which is preliminary data.</text>
</comment>
<keyword evidence="4" id="KW-0378">Hydrolase</keyword>
<dbReference type="InterPro" id="IPR022764">
    <property type="entry name" value="Peptidase_S54_rhomboid_dom"/>
</dbReference>
<dbReference type="GO" id="GO:0016020">
    <property type="term" value="C:membrane"/>
    <property type="evidence" value="ECO:0007669"/>
    <property type="project" value="UniProtKB-SubCell"/>
</dbReference>
<dbReference type="PANTHER" id="PTHR43731">
    <property type="entry name" value="RHOMBOID PROTEASE"/>
    <property type="match status" value="1"/>
</dbReference>
<gene>
    <name evidence="9" type="ORF">INT47_009129</name>
</gene>
<evidence type="ECO:0000313" key="9">
    <source>
        <dbReference type="EMBL" id="KAG2213455.1"/>
    </source>
</evidence>
<dbReference type="FunFam" id="1.20.1540.10:FF:000012">
    <property type="entry name" value="Rhomboid family protein"/>
    <property type="match status" value="1"/>
</dbReference>
<accession>A0A8H7VAN2</accession>
<evidence type="ECO:0000313" key="10">
    <source>
        <dbReference type="Proteomes" id="UP000603453"/>
    </source>
</evidence>
<evidence type="ECO:0000256" key="5">
    <source>
        <dbReference type="ARBA" id="ARBA00022989"/>
    </source>
</evidence>
<name>A0A8H7VAN2_9FUNG</name>
<comment type="subcellular location">
    <subcellularLocation>
        <location evidence="1">Membrane</location>
        <topology evidence="1">Multi-pass membrane protein</topology>
    </subcellularLocation>
</comment>
<evidence type="ECO:0000256" key="7">
    <source>
        <dbReference type="SAM" id="Phobius"/>
    </source>
</evidence>
<organism evidence="9 10">
    <name type="scientific">Mucor saturninus</name>
    <dbReference type="NCBI Taxonomy" id="64648"/>
    <lineage>
        <taxon>Eukaryota</taxon>
        <taxon>Fungi</taxon>
        <taxon>Fungi incertae sedis</taxon>
        <taxon>Mucoromycota</taxon>
        <taxon>Mucoromycotina</taxon>
        <taxon>Mucoromycetes</taxon>
        <taxon>Mucorales</taxon>
        <taxon>Mucorineae</taxon>
        <taxon>Mucoraceae</taxon>
        <taxon>Mucor</taxon>
    </lineage>
</organism>
<dbReference type="InterPro" id="IPR035952">
    <property type="entry name" value="Rhomboid-like_sf"/>
</dbReference>
<dbReference type="GO" id="GO:0006465">
    <property type="term" value="P:signal peptide processing"/>
    <property type="evidence" value="ECO:0007669"/>
    <property type="project" value="TreeGrafter"/>
</dbReference>
<reference evidence="9" key="1">
    <citation type="submission" date="2020-12" db="EMBL/GenBank/DDBJ databases">
        <title>Metabolic potential, ecology and presence of endohyphal bacteria is reflected in genomic diversity of Mucoromycotina.</title>
        <authorList>
            <person name="Muszewska A."/>
            <person name="Okrasinska A."/>
            <person name="Steczkiewicz K."/>
            <person name="Drgas O."/>
            <person name="Orlowska M."/>
            <person name="Perlinska-Lenart U."/>
            <person name="Aleksandrzak-Piekarczyk T."/>
            <person name="Szatraj K."/>
            <person name="Zielenkiewicz U."/>
            <person name="Pilsyk S."/>
            <person name="Malc E."/>
            <person name="Mieczkowski P."/>
            <person name="Kruszewska J.S."/>
            <person name="Biernat P."/>
            <person name="Pawlowska J."/>
        </authorList>
    </citation>
    <scope>NUCLEOTIDE SEQUENCE</scope>
    <source>
        <strain evidence="9">WA0000017839</strain>
    </source>
</reference>
<dbReference type="InterPro" id="IPR050925">
    <property type="entry name" value="Rhomboid_protease_S54"/>
</dbReference>
<keyword evidence="6 7" id="KW-0472">Membrane</keyword>
<keyword evidence="5 7" id="KW-1133">Transmembrane helix</keyword>
<feature type="domain" description="Peptidase S54 rhomboid" evidence="8">
    <location>
        <begin position="176"/>
        <end position="321"/>
    </location>
</feature>
<keyword evidence="3 7" id="KW-0812">Transmembrane</keyword>
<dbReference type="SUPFAM" id="SSF144091">
    <property type="entry name" value="Rhomboid-like"/>
    <property type="match status" value="1"/>
</dbReference>
<keyword evidence="10" id="KW-1185">Reference proteome</keyword>
<dbReference type="PANTHER" id="PTHR43731:SF14">
    <property type="entry name" value="PRESENILIN-ASSOCIATED RHOMBOID-LIKE PROTEIN, MITOCHONDRIAL"/>
    <property type="match status" value="1"/>
</dbReference>
<dbReference type="AlphaFoldDB" id="A0A8H7VAN2"/>
<evidence type="ECO:0000256" key="1">
    <source>
        <dbReference type="ARBA" id="ARBA00004141"/>
    </source>
</evidence>
<dbReference type="GO" id="GO:0004252">
    <property type="term" value="F:serine-type endopeptidase activity"/>
    <property type="evidence" value="ECO:0007669"/>
    <property type="project" value="InterPro"/>
</dbReference>
<dbReference type="Pfam" id="PF01694">
    <property type="entry name" value="Rhomboid"/>
    <property type="match status" value="1"/>
</dbReference>
<evidence type="ECO:0000256" key="2">
    <source>
        <dbReference type="ARBA" id="ARBA00009045"/>
    </source>
</evidence>
<dbReference type="OrthoDB" id="10260614at2759"/>
<protein>
    <recommendedName>
        <fullName evidence="8">Peptidase S54 rhomboid domain-containing protein</fullName>
    </recommendedName>
</protein>
<sequence length="377" mass="42460">MVVKRQFTNAPSMPPVNGVIFKKPFKPNYVGTVSFGVSASTMLFFIAAVVHEKEKETLWQRLRKRTDGPKWSTIRDLITDDKLFQADLWQEQKKMWLEKKQALLDDLRDKLEKFNSIPIEVRRVFLTVAQTYLSLSDAEKTMTGLIGVNLLVFCAWRIPALKPVMNRYFTHNPGSGQYLTLITSCFSHRDLLHLTMNMVALWSFGPLIHDVLGREQFVAAYLSVGINANVISHVVSLALRQSRPLNSSLGASGAIYGLISATAYTNPNSSVFVPFLPTVPININYAVPTLLSLDVAGILMRWRMFDHFAHLGGATLGLAYMQFGPNYVWPWMLNAVRKIKRNGKGNGGEDDNSGVLMKIPERLRSKFLKKKVAVPEE</sequence>